<reference evidence="4" key="1">
    <citation type="submission" date="2022-11" db="UniProtKB">
        <authorList>
            <consortium name="WormBaseParasite"/>
        </authorList>
    </citation>
    <scope>IDENTIFICATION</scope>
</reference>
<dbReference type="AlphaFoldDB" id="A0A915ERH2"/>
<feature type="domain" description="MPN" evidence="2">
    <location>
        <begin position="142"/>
        <end position="279"/>
    </location>
</feature>
<dbReference type="InterPro" id="IPR007716">
    <property type="entry name" value="NPL4_Zn-bd_put"/>
</dbReference>
<dbReference type="InterPro" id="IPR037518">
    <property type="entry name" value="MPN"/>
</dbReference>
<dbReference type="PANTHER" id="PTHR12710">
    <property type="entry name" value="NUCLEAR PROTEIN LOCALIZATION 4"/>
    <property type="match status" value="1"/>
</dbReference>
<keyword evidence="3" id="KW-1185">Reference proteome</keyword>
<dbReference type="GO" id="GO:0006511">
    <property type="term" value="P:ubiquitin-dependent protein catabolic process"/>
    <property type="evidence" value="ECO:0007669"/>
    <property type="project" value="InterPro"/>
</dbReference>
<dbReference type="CDD" id="cd08061">
    <property type="entry name" value="MPN_NPL4"/>
    <property type="match status" value="1"/>
</dbReference>
<dbReference type="PROSITE" id="PS50249">
    <property type="entry name" value="MPN"/>
    <property type="match status" value="1"/>
</dbReference>
<accession>A0A915ERH2</accession>
<evidence type="ECO:0000256" key="1">
    <source>
        <dbReference type="ARBA" id="ARBA00011025"/>
    </source>
</evidence>
<dbReference type="PANTHER" id="PTHR12710:SF0">
    <property type="entry name" value="NUCLEAR PROTEIN LOCALIZATION PROTEIN 4 HOMOLOG"/>
    <property type="match status" value="1"/>
</dbReference>
<sequence>MVVQAKAFEGPSKDGIEHKSGEAIDEVDLVLAQQDGKILRKEAVLCRHPPRQKCTNCLPLDPYDEEYLKEKDIKHMAYHSLVRKLTDLHGKGSSTKPLENINCSLKLNCAGGHKPYPKGICTKCRPPTLTLMRQRFRHVDNITIENSDVVNSFLNFWRKSSYQRVGYLIGTYEPFADVPLGIKAVIGAVYEPPQSSDQDRVKFEADPNEAEVDLLCQSLGLKRVGWIFTDLWSADLKQGTVHCIRHEDSFLLSAAECITAGHLQSKHKNYTKFCHDGYFGSKFVTVVASGDKTQQIHFSGYQVSNQCTAMVEANILCPTVSNPELAWVREKPLHEHHYITDVQYTEKDEYGAEVLRNGRPMPVEYLLVDVPTGVPLEPRATFTVVEDPAKAFAIENRSLIGEDQSLTNMAKYIASFQPEQFLEMAANFHFLLFLLTNDHVKLSSEEVDVLAKCVIAKDSDGANIWDKSNENWGTLKELAAADLAMGGSKRSNAAGSSSAVQSSKWSCSHCTFENTDSRDCAMCGLPADS</sequence>
<dbReference type="Pfam" id="PF05020">
    <property type="entry name" value="zf-NPL4"/>
    <property type="match status" value="1"/>
</dbReference>
<dbReference type="GO" id="GO:0031625">
    <property type="term" value="F:ubiquitin protein ligase binding"/>
    <property type="evidence" value="ECO:0007669"/>
    <property type="project" value="TreeGrafter"/>
</dbReference>
<name>A0A915ERH2_9BILA</name>
<proteinExistence type="inferred from homology"/>
<comment type="similarity">
    <text evidence="1">Belongs to the NPL4 family.</text>
</comment>
<evidence type="ECO:0000313" key="3">
    <source>
        <dbReference type="Proteomes" id="UP000887574"/>
    </source>
</evidence>
<dbReference type="Proteomes" id="UP000887574">
    <property type="component" value="Unplaced"/>
</dbReference>
<organism evidence="3 4">
    <name type="scientific">Ditylenchus dipsaci</name>
    <dbReference type="NCBI Taxonomy" id="166011"/>
    <lineage>
        <taxon>Eukaryota</taxon>
        <taxon>Metazoa</taxon>
        <taxon>Ecdysozoa</taxon>
        <taxon>Nematoda</taxon>
        <taxon>Chromadorea</taxon>
        <taxon>Rhabditida</taxon>
        <taxon>Tylenchina</taxon>
        <taxon>Tylenchomorpha</taxon>
        <taxon>Sphaerularioidea</taxon>
        <taxon>Anguinidae</taxon>
        <taxon>Anguininae</taxon>
        <taxon>Ditylenchus</taxon>
    </lineage>
</organism>
<dbReference type="GO" id="GO:0005634">
    <property type="term" value="C:nucleus"/>
    <property type="evidence" value="ECO:0007669"/>
    <property type="project" value="TreeGrafter"/>
</dbReference>
<evidence type="ECO:0000313" key="4">
    <source>
        <dbReference type="WBParaSite" id="jg8711"/>
    </source>
</evidence>
<dbReference type="InterPro" id="IPR016563">
    <property type="entry name" value="Npl4"/>
</dbReference>
<dbReference type="InterPro" id="IPR007717">
    <property type="entry name" value="NPL4_C"/>
</dbReference>
<dbReference type="Gene3D" id="3.40.140.10">
    <property type="entry name" value="Cytidine Deaminase, domain 2"/>
    <property type="match status" value="1"/>
</dbReference>
<dbReference type="WBParaSite" id="jg8711">
    <property type="protein sequence ID" value="jg8711"/>
    <property type="gene ID" value="jg8711"/>
</dbReference>
<dbReference type="GO" id="GO:0043130">
    <property type="term" value="F:ubiquitin binding"/>
    <property type="evidence" value="ECO:0007669"/>
    <property type="project" value="TreeGrafter"/>
</dbReference>
<dbReference type="PIRSF" id="PIRSF010052">
    <property type="entry name" value="Polyub_prc_Npl4"/>
    <property type="match status" value="1"/>
</dbReference>
<dbReference type="Pfam" id="PF05021">
    <property type="entry name" value="NPL4"/>
    <property type="match status" value="1"/>
</dbReference>
<evidence type="ECO:0000259" key="2">
    <source>
        <dbReference type="PROSITE" id="PS50249"/>
    </source>
</evidence>
<protein>
    <submittedName>
        <fullName evidence="4">MPN domain-containing protein</fullName>
    </submittedName>
</protein>